<dbReference type="Gene3D" id="2.170.260.10">
    <property type="entry name" value="paz domain"/>
    <property type="match status" value="1"/>
</dbReference>
<dbReference type="Gene3D" id="3.30.420.10">
    <property type="entry name" value="Ribonuclease H-like superfamily/Ribonuclease H"/>
    <property type="match status" value="1"/>
</dbReference>
<comment type="similarity">
    <text evidence="1">Belongs to the argonaute family.</text>
</comment>
<dbReference type="SMART" id="SM00949">
    <property type="entry name" value="PAZ"/>
    <property type="match status" value="1"/>
</dbReference>
<dbReference type="InterPro" id="IPR003100">
    <property type="entry name" value="PAZ_dom"/>
</dbReference>
<dbReference type="SMART" id="SM01163">
    <property type="entry name" value="DUF1785"/>
    <property type="match status" value="1"/>
</dbReference>
<dbReference type="Pfam" id="PF16488">
    <property type="entry name" value="ArgoL2"/>
    <property type="match status" value="1"/>
</dbReference>
<evidence type="ECO:0000313" key="5">
    <source>
        <dbReference type="Proteomes" id="UP001479436"/>
    </source>
</evidence>
<dbReference type="Gene3D" id="3.40.50.2300">
    <property type="match status" value="1"/>
</dbReference>
<gene>
    <name evidence="4" type="ORF">K7432_012964</name>
</gene>
<dbReference type="Pfam" id="PF16487">
    <property type="entry name" value="ArgoMid"/>
    <property type="match status" value="1"/>
</dbReference>
<dbReference type="InterPro" id="IPR012337">
    <property type="entry name" value="RNaseH-like_sf"/>
</dbReference>
<dbReference type="PROSITE" id="PS50821">
    <property type="entry name" value="PAZ"/>
    <property type="match status" value="1"/>
</dbReference>
<evidence type="ECO:0008006" key="6">
    <source>
        <dbReference type="Google" id="ProtNLM"/>
    </source>
</evidence>
<dbReference type="CDD" id="cd02846">
    <property type="entry name" value="PAZ_argonaute_like"/>
    <property type="match status" value="1"/>
</dbReference>
<dbReference type="InterPro" id="IPR032474">
    <property type="entry name" value="Argonaute_N"/>
</dbReference>
<dbReference type="Proteomes" id="UP001479436">
    <property type="component" value="Unassembled WGS sequence"/>
</dbReference>
<dbReference type="PANTHER" id="PTHR22891">
    <property type="entry name" value="EUKARYOTIC TRANSLATION INITIATION FACTOR 2C"/>
    <property type="match status" value="1"/>
</dbReference>
<dbReference type="SUPFAM" id="SSF53098">
    <property type="entry name" value="Ribonuclease H-like"/>
    <property type="match status" value="1"/>
</dbReference>
<dbReference type="Pfam" id="PF08699">
    <property type="entry name" value="ArgoL1"/>
    <property type="match status" value="1"/>
</dbReference>
<dbReference type="InterPro" id="IPR032473">
    <property type="entry name" value="Argonaute_Mid_dom"/>
</dbReference>
<dbReference type="Pfam" id="PF02170">
    <property type="entry name" value="PAZ"/>
    <property type="match status" value="1"/>
</dbReference>
<dbReference type="InterPro" id="IPR036085">
    <property type="entry name" value="PAZ_dom_sf"/>
</dbReference>
<keyword evidence="5" id="KW-1185">Reference proteome</keyword>
<protein>
    <recommendedName>
        <fullName evidence="6">Piwi-domain-containing protein</fullName>
    </recommendedName>
</protein>
<dbReference type="CDD" id="cd04657">
    <property type="entry name" value="Piwi_ago-like"/>
    <property type="match status" value="1"/>
</dbReference>
<dbReference type="Pfam" id="PF02171">
    <property type="entry name" value="Piwi"/>
    <property type="match status" value="1"/>
</dbReference>
<feature type="domain" description="Piwi" evidence="3">
    <location>
        <begin position="514"/>
        <end position="815"/>
    </location>
</feature>
<dbReference type="Pfam" id="PF16486">
    <property type="entry name" value="ArgoN"/>
    <property type="match status" value="1"/>
</dbReference>
<dbReference type="SUPFAM" id="SSF101690">
    <property type="entry name" value="PAZ domain"/>
    <property type="match status" value="1"/>
</dbReference>
<proteinExistence type="inferred from homology"/>
<reference evidence="4 5" key="1">
    <citation type="submission" date="2023-04" db="EMBL/GenBank/DDBJ databases">
        <title>Genome of Basidiobolus ranarum AG-B5.</title>
        <authorList>
            <person name="Stajich J.E."/>
            <person name="Carter-House D."/>
            <person name="Gryganskyi A."/>
        </authorList>
    </citation>
    <scope>NUCLEOTIDE SEQUENCE [LARGE SCALE GENOMIC DNA]</scope>
    <source>
        <strain evidence="4 5">AG-B5</strain>
    </source>
</reference>
<dbReference type="SMART" id="SM00950">
    <property type="entry name" value="Piwi"/>
    <property type="match status" value="1"/>
</dbReference>
<evidence type="ECO:0000259" key="3">
    <source>
        <dbReference type="PROSITE" id="PS50822"/>
    </source>
</evidence>
<organism evidence="4 5">
    <name type="scientific">Basidiobolus ranarum</name>
    <dbReference type="NCBI Taxonomy" id="34480"/>
    <lineage>
        <taxon>Eukaryota</taxon>
        <taxon>Fungi</taxon>
        <taxon>Fungi incertae sedis</taxon>
        <taxon>Zoopagomycota</taxon>
        <taxon>Entomophthoromycotina</taxon>
        <taxon>Basidiobolomycetes</taxon>
        <taxon>Basidiobolales</taxon>
        <taxon>Basidiobolaceae</taxon>
        <taxon>Basidiobolus</taxon>
    </lineage>
</organism>
<evidence type="ECO:0000256" key="1">
    <source>
        <dbReference type="RuleBase" id="RU361178"/>
    </source>
</evidence>
<evidence type="ECO:0000259" key="2">
    <source>
        <dbReference type="PROSITE" id="PS50821"/>
    </source>
</evidence>
<name>A0ABR2VRF5_9FUNG</name>
<evidence type="ECO:0000313" key="4">
    <source>
        <dbReference type="EMBL" id="KAK9695426.1"/>
    </source>
</evidence>
<feature type="domain" description="PAZ" evidence="2">
    <location>
        <begin position="221"/>
        <end position="336"/>
    </location>
</feature>
<dbReference type="InterPro" id="IPR045246">
    <property type="entry name" value="Piwi_ago-like"/>
</dbReference>
<sequence length="846" mass="94404">MSSTQKSSPGKLCKRPALGSSGQRIRIRANYFDVICFPGADVHHYDVTIIPDVPSTLCRRIYQLFEDLNSGTALGGLKPIYDGRKNIFSHKPLPFGDYASFVVTLPEDSEKPSKREPRAFTLKLVKVGVVVMEELNQFLNGKINLTSNCQTAIMALDILIRHRPSMFYTSVGNSFYTRVDSKPLGGGVDVWQGFYQSARPTHKKMMINIDVSATAFYQAGPLVQTVVKILGFRGIEDLKRGLTSREHAKLEKGLKNVSVVVIHRGEDKRKYKIRNLTLKGSDCETFGIGDSVLEESTVSSYFQKRYNLRLIYPFLPCVVAKKKGIMFPIEVCEIVPGQRYIRKLNEKQTQEMIKFTCQPPHVRANKINQGLKVLNYRDNEYLQQFGMKISNEMTVINARVLAPPTVCYHESSKEAQLVPRGGAWNLRGKKVATGATLGSWSVAVFGAQRDFPLGAVQKFIKELTVTCLDTGVNIANRSPPIAFLPSQINGDNIEQGLRNAWYKAGDTSKTRPQLIICILPNTGVQLYGEIKRVSDTVLGVVTQCVQGKHVFKPNKQYCANVCLKINAKLGGVNSYLPPDQTPFISDVPTIIFGADITHPGPGEVTKPSIAAVVASMDRKISRYASSVRVQAGRTEIIADLASMVKELLLTFYRTCNQKPAQILFYRDGVSDGQFSQVLQAEVEAVRSACRSLEKGYKPKLTFIVVQKRHHARFFPTDKSQADRSGNCMPGTVVDTSITHPFDFDFFLQSHAGIQGTSRSTHYHVLYDENNFTSNSLQELTYRLCYLYARCTRSVSVVPAAYYADLVCTRARFHCRGGVSSDPEFEDLEGASYASVKSDLQKVMYFM</sequence>
<comment type="caution">
    <text evidence="4">The sequence shown here is derived from an EMBL/GenBank/DDBJ whole genome shotgun (WGS) entry which is preliminary data.</text>
</comment>
<dbReference type="InterPro" id="IPR032472">
    <property type="entry name" value="ArgoL2"/>
</dbReference>
<accession>A0ABR2VRF5</accession>
<dbReference type="InterPro" id="IPR014811">
    <property type="entry name" value="ArgoL1"/>
</dbReference>
<dbReference type="EMBL" id="JASJQH010008076">
    <property type="protein sequence ID" value="KAK9695426.1"/>
    <property type="molecule type" value="Genomic_DNA"/>
</dbReference>
<dbReference type="PROSITE" id="PS50822">
    <property type="entry name" value="PIWI"/>
    <property type="match status" value="1"/>
</dbReference>
<dbReference type="InterPro" id="IPR003165">
    <property type="entry name" value="Piwi"/>
</dbReference>
<dbReference type="InterPro" id="IPR036397">
    <property type="entry name" value="RNaseH_sf"/>
</dbReference>